<organism evidence="3 4">
    <name type="scientific">Bradyrhizobium japonicum</name>
    <dbReference type="NCBI Taxonomy" id="375"/>
    <lineage>
        <taxon>Bacteria</taxon>
        <taxon>Pseudomonadati</taxon>
        <taxon>Pseudomonadota</taxon>
        <taxon>Alphaproteobacteria</taxon>
        <taxon>Hyphomicrobiales</taxon>
        <taxon>Nitrobacteraceae</taxon>
        <taxon>Bradyrhizobium</taxon>
    </lineage>
</organism>
<accession>A0A1Y2JM47</accession>
<reference evidence="3 4" key="1">
    <citation type="submission" date="2017-03" db="EMBL/GenBank/DDBJ databases">
        <title>Whole genome sequences of fourteen strains of Bradyrhizobium canariense and one strain of Bradyrhizobium japonicum isolated from Lupinus (Papilionoideae: Genisteae) species in Algeria.</title>
        <authorList>
            <person name="Crovadore J."/>
            <person name="Chekireb D."/>
            <person name="Brachmann A."/>
            <person name="Chablais R."/>
            <person name="Cochard B."/>
            <person name="Lefort F."/>
        </authorList>
    </citation>
    <scope>NUCLEOTIDE SEQUENCE [LARGE SCALE GENOMIC DNA]</scope>
    <source>
        <strain evidence="3 4">UBMA197</strain>
    </source>
</reference>
<dbReference type="InterPro" id="IPR053981">
    <property type="entry name" value="Gp44/GpP-like_2nd"/>
</dbReference>
<protein>
    <recommendedName>
        <fullName evidence="2">Baseplate hub protein gp44/GpP-like second domain-containing protein</fullName>
    </recommendedName>
</protein>
<dbReference type="InterPro" id="IPR023399">
    <property type="entry name" value="Baseplate-like_2-layer_sand"/>
</dbReference>
<gene>
    <name evidence="3" type="ORF">BSZ19_21935</name>
</gene>
<evidence type="ECO:0000259" key="2">
    <source>
        <dbReference type="Pfam" id="PF22255"/>
    </source>
</evidence>
<evidence type="ECO:0000256" key="1">
    <source>
        <dbReference type="SAM" id="MobiDB-lite"/>
    </source>
</evidence>
<dbReference type="Pfam" id="PF22255">
    <property type="entry name" value="Gp44-like_2nd"/>
    <property type="match status" value="1"/>
</dbReference>
<dbReference type="SUPFAM" id="SSF69279">
    <property type="entry name" value="Phage tail proteins"/>
    <property type="match status" value="2"/>
</dbReference>
<dbReference type="Gene3D" id="2.30.300.10">
    <property type="entry name" value="Baseplate protein-like domain - beta roll fold"/>
    <property type="match status" value="1"/>
</dbReference>
<dbReference type="Proteomes" id="UP000193335">
    <property type="component" value="Unassembled WGS sequence"/>
</dbReference>
<name>A0A1Y2JM47_BRAJP</name>
<dbReference type="Gene3D" id="3.55.50.10">
    <property type="entry name" value="Baseplate protein-like domains"/>
    <property type="match status" value="1"/>
</dbReference>
<dbReference type="Gene3D" id="3.30.1920.10">
    <property type="entry name" value="Baseplate protein-like domains - 2 layer sandwich fold"/>
    <property type="match status" value="1"/>
</dbReference>
<feature type="compositionally biased region" description="Polar residues" evidence="1">
    <location>
        <begin position="287"/>
        <end position="304"/>
    </location>
</feature>
<sequence>MSTFNDRFTGKIEELPPVIVDAPDDRDTGQTVPSEATPRTDRIYVGKKPLSAPEQADDPERLNTGKEIITMEVRGGLFTNWTNVMVEQLVTKPFPTFQFECTEEADIPLRWDALQFVPGDIVRVYVGGVPAVFGYIVERHVGFDAKNHGVRLIGCGDTVDLTNSSVPIDKLDGHDGKSWSQLARDLMSHLGIKLKETGAVDSKPFENIQILPGQRIMEALEQYARMRNIVIGSNAHGGLLAIGEHSASPSGELVEGVNILRANAVVRDQNVYRKIYVIGQNNGSNKAYGDSQNKQIATEDGTSSRNRHQVIPADLADDMHGIRRRAMMEKVFTEGSFIEAQVTVQGWFKDNNQSNDVWKAGEYYTVTSPMLIMNGMVLGCAGCKYEQSDGGSTTTLSLVDPIHMNGQLNYREAVEATMRQEREREAAERAKKAGGG</sequence>
<proteinExistence type="predicted"/>
<evidence type="ECO:0000313" key="3">
    <source>
        <dbReference type="EMBL" id="OSJ31548.1"/>
    </source>
</evidence>
<dbReference type="EMBL" id="NAFL01000255">
    <property type="protein sequence ID" value="OSJ31548.1"/>
    <property type="molecule type" value="Genomic_DNA"/>
</dbReference>
<feature type="region of interest" description="Disordered" evidence="1">
    <location>
        <begin position="287"/>
        <end position="306"/>
    </location>
</feature>
<feature type="domain" description="Baseplate hub protein gp44/GpP-like second" evidence="2">
    <location>
        <begin position="158"/>
        <end position="240"/>
    </location>
</feature>
<dbReference type="RefSeq" id="WP_085401652.1">
    <property type="nucleotide sequence ID" value="NZ_NAFL01000255.1"/>
</dbReference>
<dbReference type="AlphaFoldDB" id="A0A1Y2JM47"/>
<comment type="caution">
    <text evidence="3">The sequence shown here is derived from an EMBL/GenBank/DDBJ whole genome shotgun (WGS) entry which is preliminary data.</text>
</comment>
<evidence type="ECO:0000313" key="4">
    <source>
        <dbReference type="Proteomes" id="UP000193335"/>
    </source>
</evidence>
<feature type="region of interest" description="Disordered" evidence="1">
    <location>
        <begin position="15"/>
        <end position="40"/>
    </location>
</feature>